<keyword evidence="2 4" id="KW-0479">Metal-binding</keyword>
<keyword evidence="5" id="KW-0503">Monooxygenase</keyword>
<dbReference type="InterPro" id="IPR017972">
    <property type="entry name" value="Cyt_P450_CS"/>
</dbReference>
<dbReference type="Gene3D" id="1.10.630.10">
    <property type="entry name" value="Cytochrome P450"/>
    <property type="match status" value="1"/>
</dbReference>
<dbReference type="InterPro" id="IPR001128">
    <property type="entry name" value="Cyt_P450"/>
</dbReference>
<dbReference type="PRINTS" id="PR00385">
    <property type="entry name" value="P450"/>
</dbReference>
<dbReference type="InterPro" id="IPR002401">
    <property type="entry name" value="Cyt_P450_E_grp-I"/>
</dbReference>
<dbReference type="AlphaFoldDB" id="A0A9P9E014"/>
<feature type="transmembrane region" description="Helical" evidence="6">
    <location>
        <begin position="6"/>
        <end position="28"/>
    </location>
</feature>
<keyword evidence="6" id="KW-0812">Transmembrane</keyword>
<comment type="caution">
    <text evidence="7">The sequence shown here is derived from an EMBL/GenBank/DDBJ whole genome shotgun (WGS) entry which is preliminary data.</text>
</comment>
<comment type="similarity">
    <text evidence="5">Belongs to the cytochrome P450 family.</text>
</comment>
<dbReference type="PRINTS" id="PR00463">
    <property type="entry name" value="EP450I"/>
</dbReference>
<dbReference type="CDD" id="cd11061">
    <property type="entry name" value="CYP67-like"/>
    <property type="match status" value="1"/>
</dbReference>
<evidence type="ECO:0000256" key="6">
    <source>
        <dbReference type="SAM" id="Phobius"/>
    </source>
</evidence>
<keyword evidence="5" id="KW-0560">Oxidoreductase</keyword>
<dbReference type="GO" id="GO:0016705">
    <property type="term" value="F:oxidoreductase activity, acting on paired donors, with incorporation or reduction of molecular oxygen"/>
    <property type="evidence" value="ECO:0007669"/>
    <property type="project" value="InterPro"/>
</dbReference>
<evidence type="ECO:0000256" key="5">
    <source>
        <dbReference type="RuleBase" id="RU000461"/>
    </source>
</evidence>
<dbReference type="GO" id="GO:0005506">
    <property type="term" value="F:iron ion binding"/>
    <property type="evidence" value="ECO:0007669"/>
    <property type="project" value="InterPro"/>
</dbReference>
<keyword evidence="6" id="KW-0472">Membrane</keyword>
<dbReference type="PROSITE" id="PS00086">
    <property type="entry name" value="CYTOCHROME_P450"/>
    <property type="match status" value="1"/>
</dbReference>
<dbReference type="GO" id="GO:0004497">
    <property type="term" value="F:monooxygenase activity"/>
    <property type="evidence" value="ECO:0007669"/>
    <property type="project" value="UniProtKB-KW"/>
</dbReference>
<evidence type="ECO:0000256" key="3">
    <source>
        <dbReference type="ARBA" id="ARBA00023004"/>
    </source>
</evidence>
<organism evidence="7 8">
    <name type="scientific">Dendryphion nanum</name>
    <dbReference type="NCBI Taxonomy" id="256645"/>
    <lineage>
        <taxon>Eukaryota</taxon>
        <taxon>Fungi</taxon>
        <taxon>Dikarya</taxon>
        <taxon>Ascomycota</taxon>
        <taxon>Pezizomycotina</taxon>
        <taxon>Dothideomycetes</taxon>
        <taxon>Pleosporomycetidae</taxon>
        <taxon>Pleosporales</taxon>
        <taxon>Torulaceae</taxon>
        <taxon>Dendryphion</taxon>
    </lineage>
</organism>
<comment type="cofactor">
    <cofactor evidence="1 4">
        <name>heme</name>
        <dbReference type="ChEBI" id="CHEBI:30413"/>
    </cofactor>
</comment>
<gene>
    <name evidence="7" type="ORF">B0J11DRAFT_264098</name>
</gene>
<keyword evidence="3 4" id="KW-0408">Iron</keyword>
<keyword evidence="8" id="KW-1185">Reference proteome</keyword>
<evidence type="ECO:0000256" key="4">
    <source>
        <dbReference type="PIRSR" id="PIRSR602401-1"/>
    </source>
</evidence>
<dbReference type="GO" id="GO:0020037">
    <property type="term" value="F:heme binding"/>
    <property type="evidence" value="ECO:0007669"/>
    <property type="project" value="InterPro"/>
</dbReference>
<feature type="binding site" description="axial binding residue" evidence="4">
    <location>
        <position position="441"/>
    </location>
    <ligand>
        <name>heme</name>
        <dbReference type="ChEBI" id="CHEBI:30413"/>
    </ligand>
    <ligandPart>
        <name>Fe</name>
        <dbReference type="ChEBI" id="CHEBI:18248"/>
    </ligandPart>
</feature>
<dbReference type="OrthoDB" id="1470350at2759"/>
<evidence type="ECO:0000256" key="1">
    <source>
        <dbReference type="ARBA" id="ARBA00001971"/>
    </source>
</evidence>
<dbReference type="PANTHER" id="PTHR24305">
    <property type="entry name" value="CYTOCHROME P450"/>
    <property type="match status" value="1"/>
</dbReference>
<dbReference type="InterPro" id="IPR050121">
    <property type="entry name" value="Cytochrome_P450_monoxygenase"/>
</dbReference>
<name>A0A9P9E014_9PLEO</name>
<keyword evidence="4 5" id="KW-0349">Heme</keyword>
<dbReference type="PANTHER" id="PTHR24305:SF226">
    <property type="entry name" value="CYTOCHROME P450 MONOOXYGENASE"/>
    <property type="match status" value="1"/>
</dbReference>
<dbReference type="SUPFAM" id="SSF48264">
    <property type="entry name" value="Cytochrome P450"/>
    <property type="match status" value="1"/>
</dbReference>
<dbReference type="Pfam" id="PF00067">
    <property type="entry name" value="p450"/>
    <property type="match status" value="1"/>
</dbReference>
<reference evidence="7" key="1">
    <citation type="journal article" date="2021" name="Nat. Commun.">
        <title>Genetic determinants of endophytism in the Arabidopsis root mycobiome.</title>
        <authorList>
            <person name="Mesny F."/>
            <person name="Miyauchi S."/>
            <person name="Thiergart T."/>
            <person name="Pickel B."/>
            <person name="Atanasova L."/>
            <person name="Karlsson M."/>
            <person name="Huettel B."/>
            <person name="Barry K.W."/>
            <person name="Haridas S."/>
            <person name="Chen C."/>
            <person name="Bauer D."/>
            <person name="Andreopoulos W."/>
            <person name="Pangilinan J."/>
            <person name="LaButti K."/>
            <person name="Riley R."/>
            <person name="Lipzen A."/>
            <person name="Clum A."/>
            <person name="Drula E."/>
            <person name="Henrissat B."/>
            <person name="Kohler A."/>
            <person name="Grigoriev I.V."/>
            <person name="Martin F.M."/>
            <person name="Hacquard S."/>
        </authorList>
    </citation>
    <scope>NUCLEOTIDE SEQUENCE</scope>
    <source>
        <strain evidence="7">MPI-CAGE-CH-0243</strain>
    </source>
</reference>
<proteinExistence type="inferred from homology"/>
<accession>A0A9P9E014</accession>
<protein>
    <submittedName>
        <fullName evidence="7">Cytochrome P450</fullName>
    </submittedName>
</protein>
<dbReference type="EMBL" id="JAGMWT010000005">
    <property type="protein sequence ID" value="KAH7128174.1"/>
    <property type="molecule type" value="Genomic_DNA"/>
</dbReference>
<dbReference type="Proteomes" id="UP000700596">
    <property type="component" value="Unassembled WGS sequence"/>
</dbReference>
<dbReference type="InterPro" id="IPR036396">
    <property type="entry name" value="Cyt_P450_sf"/>
</dbReference>
<evidence type="ECO:0000313" key="7">
    <source>
        <dbReference type="EMBL" id="KAH7128174.1"/>
    </source>
</evidence>
<sequence>MDVKESLWQLLHYAGYLLLLRCLLVYSYRLWFHPLSKYPGPFLAKISNLYAAYHALRMRLHLAAAHDHARYGSVIRHGPNKLIFNTAGGLQDIYQNDRITKSHVYAITQPKPDIFMIFNALDKRMHRSKRRIIGQGINDKAMRRFEPAMTEHIDLFVKLLSEHTRSKGFTNVTTSCKRMGMDVVGRLAFGAELNLQTEETNRFMIRSMIGGNYKHNVEMNGYVIRKITSTIITSVYIKTWLKYLAWLRDIIVARQKEDVHAKADLYSFLAETKDDETGKGLSLDEIWSEAQFFFPAGGDTTSSTLSAAFFYLSRYPDIYARLANEIRSAFTSSEQIHNGPQLASCTYLRAVIDETLRISPPVPCILWREVPPNDPNPAPIVIDGHTLPRDTQLGTSIYALHHNPTYFPDPYVFKPERFLPPAIPASSHPAFAAFSVGARGCAGKSMAYMEASLVLAKTLWFLDFERPDDRASDSLGERTEGHGQGMEFETWDVFSATHDGPNLVFKKRKGVV</sequence>
<keyword evidence="6" id="KW-1133">Transmembrane helix</keyword>
<evidence type="ECO:0000313" key="8">
    <source>
        <dbReference type="Proteomes" id="UP000700596"/>
    </source>
</evidence>
<evidence type="ECO:0000256" key="2">
    <source>
        <dbReference type="ARBA" id="ARBA00022723"/>
    </source>
</evidence>